<dbReference type="SUPFAM" id="SSF51445">
    <property type="entry name" value="(Trans)glycosidases"/>
    <property type="match status" value="1"/>
</dbReference>
<dbReference type="PRINTS" id="PR00740">
    <property type="entry name" value="GLHYDRLASE27"/>
</dbReference>
<protein>
    <recommendedName>
        <fullName evidence="5">Alpha-galactosidase</fullName>
        <ecNumber evidence="5">3.2.1.22</ecNumber>
    </recommendedName>
    <alternativeName>
        <fullName evidence="5">Melibiase</fullName>
    </alternativeName>
</protein>
<dbReference type="GO" id="GO:0005975">
    <property type="term" value="P:carbohydrate metabolic process"/>
    <property type="evidence" value="ECO:0007669"/>
    <property type="project" value="InterPro"/>
</dbReference>
<evidence type="ECO:0000313" key="9">
    <source>
        <dbReference type="Proteomes" id="UP000267536"/>
    </source>
</evidence>
<comment type="catalytic activity">
    <reaction evidence="5">
        <text>Hydrolysis of terminal, non-reducing alpha-D-galactose residues in alpha-D-galactosides, including galactose oligosaccharides, galactomannans and galactolipids.</text>
        <dbReference type="EC" id="3.2.1.22"/>
    </reaction>
</comment>
<dbReference type="GO" id="GO:0004557">
    <property type="term" value="F:alpha-galactosidase activity"/>
    <property type="evidence" value="ECO:0007669"/>
    <property type="project" value="UniProtKB-EC"/>
</dbReference>
<dbReference type="Gene3D" id="3.20.20.70">
    <property type="entry name" value="Aldolase class I"/>
    <property type="match status" value="1"/>
</dbReference>
<gene>
    <name evidence="8" type="ORF">EF294_16950</name>
</gene>
<comment type="caution">
    <text evidence="8">The sequence shown here is derived from an EMBL/GenBank/DDBJ whole genome shotgun (WGS) entry which is preliminary data.</text>
</comment>
<dbReference type="AlphaFoldDB" id="A0A3N4G6Z5"/>
<dbReference type="PROSITE" id="PS00512">
    <property type="entry name" value="ALPHA_GALACTOSIDASE"/>
    <property type="match status" value="1"/>
</dbReference>
<dbReference type="OrthoDB" id="9807519at2"/>
<reference evidence="8 9" key="1">
    <citation type="submission" date="2018-11" db="EMBL/GenBank/DDBJ databases">
        <title>Draft genome sequence of Gordonia sp. RS15-1S isolated from rice stems.</title>
        <authorList>
            <person name="Muangham S."/>
        </authorList>
    </citation>
    <scope>NUCLEOTIDE SEQUENCE [LARGE SCALE GENOMIC DNA]</scope>
    <source>
        <strain evidence="8 9">RS15-1S</strain>
    </source>
</reference>
<dbReference type="Proteomes" id="UP000267536">
    <property type="component" value="Unassembled WGS sequence"/>
</dbReference>
<name>A0A3N4G6Z5_9ACTN</name>
<dbReference type="InterPro" id="IPR000111">
    <property type="entry name" value="Glyco_hydro_27/36_CS"/>
</dbReference>
<keyword evidence="3 5" id="KW-0378">Hydrolase</keyword>
<dbReference type="InterPro" id="IPR041233">
    <property type="entry name" value="Melibiase_C"/>
</dbReference>
<keyword evidence="4 5" id="KW-0326">Glycosidase</keyword>
<dbReference type="PANTHER" id="PTHR11452">
    <property type="entry name" value="ALPHA-GALACTOSIDASE/ALPHA-N-ACETYLGALACTOSAMINIDASE"/>
    <property type="match status" value="1"/>
</dbReference>
<proteinExistence type="inferred from homology"/>
<dbReference type="InterPro" id="IPR013785">
    <property type="entry name" value="Aldolase_TIM"/>
</dbReference>
<feature type="chain" id="PRO_5038559932" description="Alpha-galactosidase" evidence="6">
    <location>
        <begin position="20"/>
        <end position="425"/>
    </location>
</feature>
<evidence type="ECO:0000256" key="6">
    <source>
        <dbReference type="SAM" id="SignalP"/>
    </source>
</evidence>
<organism evidence="8 9">
    <name type="scientific">Gordonia oryzae</name>
    <dbReference type="NCBI Taxonomy" id="2487349"/>
    <lineage>
        <taxon>Bacteria</taxon>
        <taxon>Bacillati</taxon>
        <taxon>Actinomycetota</taxon>
        <taxon>Actinomycetes</taxon>
        <taxon>Mycobacteriales</taxon>
        <taxon>Gordoniaceae</taxon>
        <taxon>Gordonia</taxon>
    </lineage>
</organism>
<feature type="domain" description="Alpha galactosidase C-terminal" evidence="7">
    <location>
        <begin position="349"/>
        <end position="423"/>
    </location>
</feature>
<dbReference type="EMBL" id="RKMH01000013">
    <property type="protein sequence ID" value="RPA58085.1"/>
    <property type="molecule type" value="Genomic_DNA"/>
</dbReference>
<dbReference type="InterPro" id="IPR002241">
    <property type="entry name" value="Glyco_hydro_27"/>
</dbReference>
<evidence type="ECO:0000259" key="7">
    <source>
        <dbReference type="Pfam" id="PF17801"/>
    </source>
</evidence>
<keyword evidence="5" id="KW-1015">Disulfide bond</keyword>
<feature type="signal peptide" evidence="6">
    <location>
        <begin position="1"/>
        <end position="19"/>
    </location>
</feature>
<dbReference type="Gene3D" id="2.60.40.1180">
    <property type="entry name" value="Golgi alpha-mannosidase II"/>
    <property type="match status" value="1"/>
</dbReference>
<dbReference type="Pfam" id="PF17801">
    <property type="entry name" value="Melibiase_C"/>
    <property type="match status" value="1"/>
</dbReference>
<evidence type="ECO:0000256" key="1">
    <source>
        <dbReference type="ARBA" id="ARBA00009743"/>
    </source>
</evidence>
<keyword evidence="2 6" id="KW-0732">Signal</keyword>
<dbReference type="SUPFAM" id="SSF51011">
    <property type="entry name" value="Glycosyl hydrolase domain"/>
    <property type="match status" value="1"/>
</dbReference>
<dbReference type="EC" id="3.2.1.22" evidence="5"/>
<evidence type="ECO:0000313" key="8">
    <source>
        <dbReference type="EMBL" id="RPA58085.1"/>
    </source>
</evidence>
<dbReference type="PROSITE" id="PS51257">
    <property type="entry name" value="PROKAR_LIPOPROTEIN"/>
    <property type="match status" value="1"/>
</dbReference>
<dbReference type="Pfam" id="PF16499">
    <property type="entry name" value="Melibiase_2"/>
    <property type="match status" value="1"/>
</dbReference>
<accession>A0A3N4G6Z5</accession>
<dbReference type="PANTHER" id="PTHR11452:SF42">
    <property type="entry name" value="ALPHA-GALACTOSIDASE"/>
    <property type="match status" value="1"/>
</dbReference>
<evidence type="ECO:0000256" key="5">
    <source>
        <dbReference type="RuleBase" id="RU361168"/>
    </source>
</evidence>
<evidence type="ECO:0000256" key="4">
    <source>
        <dbReference type="ARBA" id="ARBA00023295"/>
    </source>
</evidence>
<evidence type="ECO:0000256" key="2">
    <source>
        <dbReference type="ARBA" id="ARBA00022729"/>
    </source>
</evidence>
<evidence type="ECO:0000256" key="3">
    <source>
        <dbReference type="ARBA" id="ARBA00022801"/>
    </source>
</evidence>
<keyword evidence="9" id="KW-1185">Reference proteome</keyword>
<dbReference type="InterPro" id="IPR013780">
    <property type="entry name" value="Glyco_hydro_b"/>
</dbReference>
<sequence>MPHRWRRAAVVLVTLVVLALGCTPEGDDTVRIGGDGPAIGGLPATAPMGWNSWNTFGCTITEHTVRAQADALVSSGLAAKGYRYVVVDDCWMAPDRNGRGQLVADPVRFPSGIAALADYVHARGLKFGIYTGAREKTCAQFGGTYPGAAGSGGHEFTDARTFASWGVDFVKDDWCSGDSAHDDQIASFTAMRDAIRSAGRPMVYSINPNSGIAGSVPGAQFDWGGVATMTRATNDVSPVWTTRPAGADATPASGDQGILDIVDAVAPIGARVGGGSFVDMDMLVVGVGNALTPAMQRTQMSMWAMMAAPLMAGNDLATMNTRTRDILANEAIIGIDQDERVHAGAMVADNPEIWSRALGSKGLVVSLTNRADHPRTLKVSLSSLGLAGDSSVSGVDAWTGRRYQANGGELSVPVGVDDTAVLSIQ</sequence>
<dbReference type="CDD" id="cd14792">
    <property type="entry name" value="GH27"/>
    <property type="match status" value="1"/>
</dbReference>
<dbReference type="RefSeq" id="WP_123932136.1">
    <property type="nucleotide sequence ID" value="NZ_JBPSDP010000013.1"/>
</dbReference>
<dbReference type="InterPro" id="IPR017853">
    <property type="entry name" value="GH"/>
</dbReference>
<comment type="similarity">
    <text evidence="1 5">Belongs to the glycosyl hydrolase 27 family.</text>
</comment>